<reference evidence="1 2" key="1">
    <citation type="journal article" date="2019" name="Genome Biol. Evol.">
        <title>Insights into the evolution of the New World diploid cottons (Gossypium, subgenus Houzingenia) based on genome sequencing.</title>
        <authorList>
            <person name="Grover C.E."/>
            <person name="Arick M.A. 2nd"/>
            <person name="Thrash A."/>
            <person name="Conover J.L."/>
            <person name="Sanders W.S."/>
            <person name="Peterson D.G."/>
            <person name="Frelichowski J.E."/>
            <person name="Scheffler J.A."/>
            <person name="Scheffler B.E."/>
            <person name="Wendel J.F."/>
        </authorList>
    </citation>
    <scope>NUCLEOTIDE SEQUENCE [LARGE SCALE GENOMIC DNA]</scope>
    <source>
        <strain evidence="1">27</strain>
        <tissue evidence="1">Leaf</tissue>
    </source>
</reference>
<evidence type="ECO:0000313" key="1">
    <source>
        <dbReference type="EMBL" id="MBA0638594.1"/>
    </source>
</evidence>
<protein>
    <submittedName>
        <fullName evidence="1">Uncharacterized protein</fullName>
    </submittedName>
</protein>
<gene>
    <name evidence="1" type="ORF">Godav_029323</name>
</gene>
<accession>A0A7J8TKD4</accession>
<organism evidence="1 2">
    <name type="scientific">Gossypium davidsonii</name>
    <name type="common">Davidson's cotton</name>
    <name type="synonym">Gossypium klotzschianum subsp. davidsonii</name>
    <dbReference type="NCBI Taxonomy" id="34287"/>
    <lineage>
        <taxon>Eukaryota</taxon>
        <taxon>Viridiplantae</taxon>
        <taxon>Streptophyta</taxon>
        <taxon>Embryophyta</taxon>
        <taxon>Tracheophyta</taxon>
        <taxon>Spermatophyta</taxon>
        <taxon>Magnoliopsida</taxon>
        <taxon>eudicotyledons</taxon>
        <taxon>Gunneridae</taxon>
        <taxon>Pentapetalae</taxon>
        <taxon>rosids</taxon>
        <taxon>malvids</taxon>
        <taxon>Malvales</taxon>
        <taxon>Malvaceae</taxon>
        <taxon>Malvoideae</taxon>
        <taxon>Gossypium</taxon>
    </lineage>
</organism>
<name>A0A7J8TKD4_GOSDV</name>
<dbReference type="AlphaFoldDB" id="A0A7J8TKD4"/>
<sequence>MEGGRKAKAKKEEERATRAMIELRKKNVEYETVSAELTTSQSEHQELKGKI</sequence>
<dbReference type="Proteomes" id="UP000593561">
    <property type="component" value="Unassembled WGS sequence"/>
</dbReference>
<comment type="caution">
    <text evidence="1">The sequence shown here is derived from an EMBL/GenBank/DDBJ whole genome shotgun (WGS) entry which is preliminary data.</text>
</comment>
<dbReference type="EMBL" id="JABFAC010250880">
    <property type="protein sequence ID" value="MBA0638594.1"/>
    <property type="molecule type" value="Genomic_DNA"/>
</dbReference>
<keyword evidence="2" id="KW-1185">Reference proteome</keyword>
<proteinExistence type="predicted"/>
<evidence type="ECO:0000313" key="2">
    <source>
        <dbReference type="Proteomes" id="UP000593561"/>
    </source>
</evidence>